<feature type="transmembrane region" description="Helical" evidence="8">
    <location>
        <begin position="238"/>
        <end position="257"/>
    </location>
</feature>
<proteinExistence type="predicted"/>
<feature type="transmembrane region" description="Helical" evidence="8">
    <location>
        <begin position="435"/>
        <end position="455"/>
    </location>
</feature>
<dbReference type="AlphaFoldDB" id="A0A949JWR0"/>
<accession>A0A949JWR0</accession>
<feature type="transmembrane region" description="Helical" evidence="8">
    <location>
        <begin position="141"/>
        <end position="159"/>
    </location>
</feature>
<feature type="transmembrane region" description="Helical" evidence="8">
    <location>
        <begin position="166"/>
        <end position="183"/>
    </location>
</feature>
<keyword evidence="3" id="KW-0328">Glycosyltransferase</keyword>
<dbReference type="GO" id="GO:0009103">
    <property type="term" value="P:lipopolysaccharide biosynthetic process"/>
    <property type="evidence" value="ECO:0007669"/>
    <property type="project" value="UniProtKB-ARBA"/>
</dbReference>
<evidence type="ECO:0000256" key="2">
    <source>
        <dbReference type="ARBA" id="ARBA00022475"/>
    </source>
</evidence>
<feature type="transmembrane region" description="Helical" evidence="8">
    <location>
        <begin position="76"/>
        <end position="96"/>
    </location>
</feature>
<evidence type="ECO:0000313" key="9">
    <source>
        <dbReference type="EMBL" id="MBU9736580.1"/>
    </source>
</evidence>
<comment type="subcellular location">
    <subcellularLocation>
        <location evidence="1">Cell membrane</location>
        <topology evidence="1">Multi-pass membrane protein</topology>
    </subcellularLocation>
</comment>
<dbReference type="InterPro" id="IPR050297">
    <property type="entry name" value="LipidA_mod_glycosyltrf_83"/>
</dbReference>
<dbReference type="PANTHER" id="PTHR33908:SF11">
    <property type="entry name" value="MEMBRANE PROTEIN"/>
    <property type="match status" value="1"/>
</dbReference>
<dbReference type="GO" id="GO:0016763">
    <property type="term" value="F:pentosyltransferase activity"/>
    <property type="evidence" value="ECO:0007669"/>
    <property type="project" value="TreeGrafter"/>
</dbReference>
<keyword evidence="6 8" id="KW-1133">Transmembrane helix</keyword>
<keyword evidence="2" id="KW-1003">Cell membrane</keyword>
<evidence type="ECO:0000256" key="6">
    <source>
        <dbReference type="ARBA" id="ARBA00022989"/>
    </source>
</evidence>
<feature type="transmembrane region" description="Helical" evidence="8">
    <location>
        <begin position="403"/>
        <end position="423"/>
    </location>
</feature>
<feature type="transmembrane region" description="Helical" evidence="8">
    <location>
        <begin position="338"/>
        <end position="360"/>
    </location>
</feature>
<evidence type="ECO:0000256" key="8">
    <source>
        <dbReference type="SAM" id="Phobius"/>
    </source>
</evidence>
<keyword evidence="5 8" id="KW-0812">Transmembrane</keyword>
<evidence type="ECO:0000313" key="10">
    <source>
        <dbReference type="Proteomes" id="UP000712157"/>
    </source>
</evidence>
<keyword evidence="10" id="KW-1185">Reference proteome</keyword>
<feature type="transmembrane region" description="Helical" evidence="8">
    <location>
        <begin position="203"/>
        <end position="226"/>
    </location>
</feature>
<evidence type="ECO:0000256" key="7">
    <source>
        <dbReference type="ARBA" id="ARBA00023136"/>
    </source>
</evidence>
<evidence type="ECO:0000256" key="1">
    <source>
        <dbReference type="ARBA" id="ARBA00004651"/>
    </source>
</evidence>
<evidence type="ECO:0000256" key="5">
    <source>
        <dbReference type="ARBA" id="ARBA00022692"/>
    </source>
</evidence>
<dbReference type="GO" id="GO:0005886">
    <property type="term" value="C:plasma membrane"/>
    <property type="evidence" value="ECO:0007669"/>
    <property type="project" value="UniProtKB-SubCell"/>
</dbReference>
<dbReference type="EMBL" id="JAHQCW010000011">
    <property type="protein sequence ID" value="MBU9736580.1"/>
    <property type="molecule type" value="Genomic_DNA"/>
</dbReference>
<evidence type="ECO:0000256" key="3">
    <source>
        <dbReference type="ARBA" id="ARBA00022676"/>
    </source>
</evidence>
<dbReference type="RefSeq" id="WP_158346186.1">
    <property type="nucleotide sequence ID" value="NZ_JAHQCW010000011.1"/>
</dbReference>
<dbReference type="PANTHER" id="PTHR33908">
    <property type="entry name" value="MANNOSYLTRANSFERASE YKCB-RELATED"/>
    <property type="match status" value="1"/>
</dbReference>
<reference evidence="9" key="1">
    <citation type="submission" date="2021-06" db="EMBL/GenBank/DDBJ databases">
        <title>Description of novel taxa of the family Lachnospiraceae.</title>
        <authorList>
            <person name="Chaplin A.V."/>
            <person name="Sokolova S.R."/>
            <person name="Pikina A.P."/>
            <person name="Korzhanova M."/>
            <person name="Belova V."/>
            <person name="Korostin D."/>
            <person name="Efimov B.A."/>
        </authorList>
    </citation>
    <scope>NUCLEOTIDE SEQUENCE</scope>
    <source>
        <strain evidence="9">ASD5720</strain>
    </source>
</reference>
<keyword evidence="7 8" id="KW-0472">Membrane</keyword>
<feature type="transmembrane region" description="Helical" evidence="8">
    <location>
        <begin position="20"/>
        <end position="38"/>
    </location>
</feature>
<protein>
    <submittedName>
        <fullName evidence="9">Phospholipid carrier-dependent glycosyltransferase</fullName>
    </submittedName>
</protein>
<organism evidence="9 10">
    <name type="scientific">Diplocloster agilis</name>
    <dbReference type="NCBI Taxonomy" id="2850323"/>
    <lineage>
        <taxon>Bacteria</taxon>
        <taxon>Bacillati</taxon>
        <taxon>Bacillota</taxon>
        <taxon>Clostridia</taxon>
        <taxon>Lachnospirales</taxon>
        <taxon>Lachnospiraceae</taxon>
        <taxon>Diplocloster</taxon>
    </lineage>
</organism>
<dbReference type="Proteomes" id="UP000712157">
    <property type="component" value="Unassembled WGS sequence"/>
</dbReference>
<gene>
    <name evidence="9" type="ORF">KTH89_08520</name>
</gene>
<evidence type="ECO:0000256" key="4">
    <source>
        <dbReference type="ARBA" id="ARBA00022679"/>
    </source>
</evidence>
<sequence>MTKIQTRDMTAGSAQKRQLAIDLIFVGLAAVFFLLWAWQSSYMDGPDELMRYDIVNYLVEHWSLPRGDDPSIINPIWGFSYAFQPYIPHIFSALFIRIAKLFTEDMHVLIFAGRLASVFFGAGTVWFTIKIARKLLPAKADGWIFIFLVTFLPQMVYLNSYMNCESMAIFSTAVIVYSWIIGLERKWDMKSCIWLGVGLSLCALSYVTAYGFLLCSFFLFCLTILLCQDKKWDFKSMIQKGLVVLAVFLVLAGWWFIRNAILYQGDFLGLTARDICGELHAQDAFKPSKHWTIKMSGVSASEALKMLFWEWKWHSDTFKSFIGIFKEMAVLIPTVCYTIYKIIFAVGILGCIIEIPKLLALRKDGKWLEKGFFNWFMILALIIPNVLNLYASYAIDYQPQGRYSMPMLIPLMYFTVYGITKLLDSFIKNKMANTVIKILICVIVLGISFVGFWSYRVACLSMN</sequence>
<keyword evidence="4" id="KW-0808">Transferase</keyword>
<feature type="transmembrane region" description="Helical" evidence="8">
    <location>
        <begin position="108"/>
        <end position="129"/>
    </location>
</feature>
<feature type="transmembrane region" description="Helical" evidence="8">
    <location>
        <begin position="372"/>
        <end position="391"/>
    </location>
</feature>
<name>A0A949JWR0_9FIRM</name>
<comment type="caution">
    <text evidence="9">The sequence shown here is derived from an EMBL/GenBank/DDBJ whole genome shotgun (WGS) entry which is preliminary data.</text>
</comment>